<organism evidence="2 3">
    <name type="scientific">Caerostris darwini</name>
    <dbReference type="NCBI Taxonomy" id="1538125"/>
    <lineage>
        <taxon>Eukaryota</taxon>
        <taxon>Metazoa</taxon>
        <taxon>Ecdysozoa</taxon>
        <taxon>Arthropoda</taxon>
        <taxon>Chelicerata</taxon>
        <taxon>Arachnida</taxon>
        <taxon>Araneae</taxon>
        <taxon>Araneomorphae</taxon>
        <taxon>Entelegynae</taxon>
        <taxon>Araneoidea</taxon>
        <taxon>Araneidae</taxon>
        <taxon>Caerostris</taxon>
    </lineage>
</organism>
<evidence type="ECO:0000313" key="3">
    <source>
        <dbReference type="Proteomes" id="UP001054837"/>
    </source>
</evidence>
<accession>A0AAV4UFB7</accession>
<feature type="region of interest" description="Disordered" evidence="1">
    <location>
        <begin position="32"/>
        <end position="90"/>
    </location>
</feature>
<keyword evidence="3" id="KW-1185">Reference proteome</keyword>
<name>A0AAV4UFB7_9ARAC</name>
<dbReference type="EMBL" id="BPLQ01011198">
    <property type="protein sequence ID" value="GIY56474.1"/>
    <property type="molecule type" value="Genomic_DNA"/>
</dbReference>
<dbReference type="Proteomes" id="UP001054837">
    <property type="component" value="Unassembled WGS sequence"/>
</dbReference>
<dbReference type="AlphaFoldDB" id="A0AAV4UFB7"/>
<comment type="caution">
    <text evidence="2">The sequence shown here is derived from an EMBL/GenBank/DDBJ whole genome shotgun (WGS) entry which is preliminary data.</text>
</comment>
<proteinExistence type="predicted"/>
<sequence>MEPPDVSGWQDLPSCVVQAALSLFYITDSRGERLPQRPGQSRDEHLLPQAGVPGPEAVSLHHHGLPVGGTPTPTHHRDHSIEPPSPTECSPHAVLSGEFSKDITPMAPGPLCEANQCSFSIICCSSSSSWTIPSSAPADGRATPSTTNLISVLFQECPSCALEEKDPSCADHSGRSVGRMISNDVVWMVTGQHDIDLTSWIGHAVGRRI</sequence>
<reference evidence="2 3" key="1">
    <citation type="submission" date="2021-06" db="EMBL/GenBank/DDBJ databases">
        <title>Caerostris darwini draft genome.</title>
        <authorList>
            <person name="Kono N."/>
            <person name="Arakawa K."/>
        </authorList>
    </citation>
    <scope>NUCLEOTIDE SEQUENCE [LARGE SCALE GENOMIC DNA]</scope>
</reference>
<evidence type="ECO:0000313" key="2">
    <source>
        <dbReference type="EMBL" id="GIY56474.1"/>
    </source>
</evidence>
<evidence type="ECO:0000256" key="1">
    <source>
        <dbReference type="SAM" id="MobiDB-lite"/>
    </source>
</evidence>
<gene>
    <name evidence="2" type="ORF">CDAR_63001</name>
</gene>
<feature type="compositionally biased region" description="Basic and acidic residues" evidence="1">
    <location>
        <begin position="32"/>
        <end position="46"/>
    </location>
</feature>
<protein>
    <submittedName>
        <fullName evidence="2">Uncharacterized protein</fullName>
    </submittedName>
</protein>